<keyword evidence="3" id="KW-1185">Reference proteome</keyword>
<evidence type="ECO:0000259" key="1">
    <source>
        <dbReference type="PROSITE" id="PS50011"/>
    </source>
</evidence>
<dbReference type="GO" id="GO:0004674">
    <property type="term" value="F:protein serine/threonine kinase activity"/>
    <property type="evidence" value="ECO:0007669"/>
    <property type="project" value="TreeGrafter"/>
</dbReference>
<dbReference type="InterPro" id="IPR051681">
    <property type="entry name" value="Ser/Thr_Kinases-Pseudokinases"/>
</dbReference>
<gene>
    <name evidence="2" type="ORF">BSAL_69885</name>
</gene>
<evidence type="ECO:0000313" key="3">
    <source>
        <dbReference type="Proteomes" id="UP000051952"/>
    </source>
</evidence>
<dbReference type="VEuPathDB" id="TriTrypDB:BSAL_69885"/>
<proteinExistence type="predicted"/>
<dbReference type="Gene3D" id="1.10.510.10">
    <property type="entry name" value="Transferase(Phosphotransferase) domain 1"/>
    <property type="match status" value="1"/>
</dbReference>
<evidence type="ECO:0000313" key="2">
    <source>
        <dbReference type="EMBL" id="CUG02685.1"/>
    </source>
</evidence>
<sequence length="390" mass="42014">MYGSSFAFNVVPVGGFLRTFSHKLSELMYSLIDNVPSIPQQYEVTADRVMVDCVPLAGGLGDDVLFPGVLKTAGGSDCAVLVRRYLGTYAAAITRHEVTLLLRVAHKNVLGVVGLVDVTPHESYVLLEHGQSNGNGSNLQTLATNLRARLGSAAFCRQAVQWTLDVAEGLAHMHSNNVLHLNVHASSIIVCDGTAKVNALGVAQRLSLLRIASPEALQLSMNTDVFGVGCVLCELLTGSSPWGKCTDTALLHPHAGPDVMDLSWADTSLPDIKTLVKQLLHIDPSHRGTITAAMLELQKVLDTVIRVAESPQPTLSITPCSLSPGWLDTVNAQSSLLEALLCLIGCPLPADREDLRVHHADLNEPRLRAWYQYAADTITKFFSFPVGSQQ</sequence>
<feature type="domain" description="Protein kinase" evidence="1">
    <location>
        <begin position="51"/>
        <end position="301"/>
    </location>
</feature>
<dbReference type="PROSITE" id="PS50011">
    <property type="entry name" value="PROTEIN_KINASE_DOM"/>
    <property type="match status" value="1"/>
</dbReference>
<dbReference type="InterPro" id="IPR000719">
    <property type="entry name" value="Prot_kinase_dom"/>
</dbReference>
<dbReference type="EMBL" id="CYKH01000500">
    <property type="protein sequence ID" value="CUG02685.1"/>
    <property type="molecule type" value="Genomic_DNA"/>
</dbReference>
<dbReference type="Pfam" id="PF00069">
    <property type="entry name" value="Pkinase"/>
    <property type="match status" value="1"/>
</dbReference>
<name>A0A0S4IVX7_BODSA</name>
<keyword evidence="2" id="KW-0418">Kinase</keyword>
<organism evidence="2 3">
    <name type="scientific">Bodo saltans</name>
    <name type="common">Flagellated protozoan</name>
    <dbReference type="NCBI Taxonomy" id="75058"/>
    <lineage>
        <taxon>Eukaryota</taxon>
        <taxon>Discoba</taxon>
        <taxon>Euglenozoa</taxon>
        <taxon>Kinetoplastea</taxon>
        <taxon>Metakinetoplastina</taxon>
        <taxon>Eubodonida</taxon>
        <taxon>Bodonidae</taxon>
        <taxon>Bodo</taxon>
    </lineage>
</organism>
<dbReference type="PANTHER" id="PTHR44329">
    <property type="entry name" value="SERINE/THREONINE-PROTEIN KINASE TNNI3K-RELATED"/>
    <property type="match status" value="1"/>
</dbReference>
<protein>
    <submittedName>
        <fullName evidence="2">Protein kinase, putative</fullName>
    </submittedName>
</protein>
<accession>A0A0S4IVX7</accession>
<reference evidence="3" key="1">
    <citation type="submission" date="2015-09" db="EMBL/GenBank/DDBJ databases">
        <authorList>
            <consortium name="Pathogen Informatics"/>
        </authorList>
    </citation>
    <scope>NUCLEOTIDE SEQUENCE [LARGE SCALE GENOMIC DNA]</scope>
    <source>
        <strain evidence="3">Lake Konstanz</strain>
    </source>
</reference>
<dbReference type="OrthoDB" id="1668230at2759"/>
<keyword evidence="2" id="KW-0808">Transferase</keyword>
<dbReference type="GO" id="GO:0005524">
    <property type="term" value="F:ATP binding"/>
    <property type="evidence" value="ECO:0007669"/>
    <property type="project" value="InterPro"/>
</dbReference>
<dbReference type="SUPFAM" id="SSF56112">
    <property type="entry name" value="Protein kinase-like (PK-like)"/>
    <property type="match status" value="1"/>
</dbReference>
<dbReference type="AlphaFoldDB" id="A0A0S4IVX7"/>
<dbReference type="InterPro" id="IPR011009">
    <property type="entry name" value="Kinase-like_dom_sf"/>
</dbReference>
<dbReference type="Proteomes" id="UP000051952">
    <property type="component" value="Unassembled WGS sequence"/>
</dbReference>